<accession>A0AAW2I2R6</accession>
<comment type="caution">
    <text evidence="10">The sequence shown here is derived from an EMBL/GenBank/DDBJ whole genome shotgun (WGS) entry which is preliminary data.</text>
</comment>
<organism evidence="10">
    <name type="scientific">Menopon gallinae</name>
    <name type="common">poultry shaft louse</name>
    <dbReference type="NCBI Taxonomy" id="328185"/>
    <lineage>
        <taxon>Eukaryota</taxon>
        <taxon>Metazoa</taxon>
        <taxon>Ecdysozoa</taxon>
        <taxon>Arthropoda</taxon>
        <taxon>Hexapoda</taxon>
        <taxon>Insecta</taxon>
        <taxon>Pterygota</taxon>
        <taxon>Neoptera</taxon>
        <taxon>Paraneoptera</taxon>
        <taxon>Psocodea</taxon>
        <taxon>Troctomorpha</taxon>
        <taxon>Phthiraptera</taxon>
        <taxon>Amblycera</taxon>
        <taxon>Menoponidae</taxon>
        <taxon>Menopon</taxon>
    </lineage>
</organism>
<feature type="domain" description="MABP" evidence="9">
    <location>
        <begin position="12"/>
        <end position="156"/>
    </location>
</feature>
<evidence type="ECO:0000256" key="6">
    <source>
        <dbReference type="ARBA" id="ARBA00022927"/>
    </source>
</evidence>
<evidence type="ECO:0000259" key="9">
    <source>
        <dbReference type="PROSITE" id="PS51498"/>
    </source>
</evidence>
<gene>
    <name evidence="10" type="ORF">PYX00_003900</name>
</gene>
<evidence type="ECO:0000256" key="1">
    <source>
        <dbReference type="ARBA" id="ARBA00004414"/>
    </source>
</evidence>
<evidence type="ECO:0000256" key="3">
    <source>
        <dbReference type="ARBA" id="ARBA00010432"/>
    </source>
</evidence>
<evidence type="ECO:0000256" key="4">
    <source>
        <dbReference type="ARBA" id="ARBA00022448"/>
    </source>
</evidence>
<dbReference type="GO" id="GO:0000813">
    <property type="term" value="C:ESCRT I complex"/>
    <property type="evidence" value="ECO:0007669"/>
    <property type="project" value="InterPro"/>
</dbReference>
<dbReference type="EMBL" id="JARGDH010000002">
    <property type="protein sequence ID" value="KAL0276302.1"/>
    <property type="molecule type" value="Genomic_DNA"/>
</dbReference>
<name>A0AAW2I2R6_9NEOP</name>
<dbReference type="GO" id="GO:0042058">
    <property type="term" value="P:regulation of epidermal growth factor receptor signaling pathway"/>
    <property type="evidence" value="ECO:0007669"/>
    <property type="project" value="TreeGrafter"/>
</dbReference>
<evidence type="ECO:0000256" key="5">
    <source>
        <dbReference type="ARBA" id="ARBA00022753"/>
    </source>
</evidence>
<evidence type="ECO:0000256" key="7">
    <source>
        <dbReference type="ARBA" id="ARBA00023136"/>
    </source>
</evidence>
<dbReference type="GO" id="GO:0015031">
    <property type="term" value="P:protein transport"/>
    <property type="evidence" value="ECO:0007669"/>
    <property type="project" value="UniProtKB-KW"/>
</dbReference>
<dbReference type="InterPro" id="IPR018798">
    <property type="entry name" value="MVB12A/B"/>
</dbReference>
<dbReference type="GO" id="GO:0005829">
    <property type="term" value="C:cytosol"/>
    <property type="evidence" value="ECO:0007669"/>
    <property type="project" value="TreeGrafter"/>
</dbReference>
<dbReference type="InterPro" id="IPR023341">
    <property type="entry name" value="MABP"/>
</dbReference>
<dbReference type="GO" id="GO:0031902">
    <property type="term" value="C:late endosome membrane"/>
    <property type="evidence" value="ECO:0007669"/>
    <property type="project" value="UniProtKB-SubCell"/>
</dbReference>
<evidence type="ECO:0000256" key="8">
    <source>
        <dbReference type="ARBA" id="ARBA00053101"/>
    </source>
</evidence>
<keyword evidence="4" id="KW-0813">Transport</keyword>
<dbReference type="GO" id="GO:0019075">
    <property type="term" value="P:virus maturation"/>
    <property type="evidence" value="ECO:0007669"/>
    <property type="project" value="TreeGrafter"/>
</dbReference>
<dbReference type="Pfam" id="PF10240">
    <property type="entry name" value="DUF2464"/>
    <property type="match status" value="1"/>
</dbReference>
<keyword evidence="6" id="KW-0653">Protein transport</keyword>
<dbReference type="GO" id="GO:0032510">
    <property type="term" value="P:endosome to lysosome transport via multivesicular body sorting pathway"/>
    <property type="evidence" value="ECO:0007669"/>
    <property type="project" value="TreeGrafter"/>
</dbReference>
<dbReference type="PANTHER" id="PTHR31612:SF2">
    <property type="entry name" value="MULTIVESICULAR BODY SUBUNIT 12A"/>
    <property type="match status" value="1"/>
</dbReference>
<comment type="similarity">
    <text evidence="3">Belongs to the MVB12 family.</text>
</comment>
<dbReference type="AlphaFoldDB" id="A0AAW2I2R6"/>
<dbReference type="InterPro" id="IPR040335">
    <property type="entry name" value="MVB12A"/>
</dbReference>
<dbReference type="PANTHER" id="PTHR31612">
    <property type="entry name" value="MULTIVESICULAR BODY SUBUNIT 12A"/>
    <property type="match status" value="1"/>
</dbReference>
<reference evidence="10" key="1">
    <citation type="journal article" date="2024" name="Gigascience">
        <title>Chromosome-level genome of the poultry shaft louse Menopon gallinae provides insight into the host-switching and adaptive evolution of parasitic lice.</title>
        <authorList>
            <person name="Xu Y."/>
            <person name="Ma L."/>
            <person name="Liu S."/>
            <person name="Liang Y."/>
            <person name="Liu Q."/>
            <person name="He Z."/>
            <person name="Tian L."/>
            <person name="Duan Y."/>
            <person name="Cai W."/>
            <person name="Li H."/>
            <person name="Song F."/>
        </authorList>
    </citation>
    <scope>NUCLEOTIDE SEQUENCE</scope>
    <source>
        <strain evidence="10">Cailab_2023a</strain>
    </source>
</reference>
<dbReference type="PROSITE" id="PS51498">
    <property type="entry name" value="MABP"/>
    <property type="match status" value="1"/>
</dbReference>
<keyword evidence="7" id="KW-0472">Membrane</keyword>
<comment type="function">
    <text evidence="8">Component of the ESCRT-I complex, a regulator of vesicular trafficking process. Required for the sorting of endocytic ubiquitinated cargos into multivesicular bodies.</text>
</comment>
<sequence length="295" mass="32511">MMNQVYKTLPDDRPITSICVVEDLDKCPKGFIPVSRTHDQDADADLWRESGFFGRKCTRYLCLSKTEGVAEYVVQAIVIMNEKDPAPKGYTAASLTVDSGQKAWRKRQLCFKLAHKSTTSTAVTDIIILSRMKKAPEEFSLSGEINGMTVCYKVGKSVVENGLSNANSQVPYCLYPSNPGATSPNSLNSGTYQNIYPGGPTSFTSQNGVQGAVIPKDPLVPRRPAPKPPTTYATISGYGGLEGVPFILNPKWNFTNENFEVIGVIIIMSMRHSCVTEPFPILFRQICRSRKLGRK</sequence>
<proteinExistence type="inferred from homology"/>
<dbReference type="GO" id="GO:0046755">
    <property type="term" value="P:viral budding"/>
    <property type="evidence" value="ECO:0007669"/>
    <property type="project" value="TreeGrafter"/>
</dbReference>
<protein>
    <recommendedName>
        <fullName evidence="9">MABP domain-containing protein</fullName>
    </recommendedName>
</protein>
<dbReference type="GO" id="GO:0032801">
    <property type="term" value="P:receptor catabolic process"/>
    <property type="evidence" value="ECO:0007669"/>
    <property type="project" value="TreeGrafter"/>
</dbReference>
<dbReference type="Gene3D" id="2.100.10.50">
    <property type="match status" value="1"/>
</dbReference>
<evidence type="ECO:0000256" key="2">
    <source>
        <dbReference type="ARBA" id="ARBA00004481"/>
    </source>
</evidence>
<evidence type="ECO:0000313" key="10">
    <source>
        <dbReference type="EMBL" id="KAL0276302.1"/>
    </source>
</evidence>
<dbReference type="FunFam" id="2.100.10.50:FF:000002">
    <property type="entry name" value="Multivesicular body subunit 12B"/>
    <property type="match status" value="1"/>
</dbReference>
<keyword evidence="5" id="KW-0967">Endosome</keyword>
<comment type="subcellular location">
    <subcellularLocation>
        <location evidence="2">Endosome membrane</location>
        <topology evidence="2">Peripheral membrane protein</topology>
    </subcellularLocation>
    <subcellularLocation>
        <location evidence="1">Late endosome membrane</location>
    </subcellularLocation>
</comment>